<dbReference type="AlphaFoldDB" id="A0A0B2VYA9"/>
<dbReference type="PROSITE" id="PS50297">
    <property type="entry name" value="ANK_REP_REGION"/>
    <property type="match status" value="5"/>
</dbReference>
<dbReference type="PANTHER" id="PTHR24141">
    <property type="entry name" value="2-5A-DEPENDENT RIBONUCLEASE"/>
    <property type="match status" value="1"/>
</dbReference>
<feature type="repeat" description="ANK" evidence="3">
    <location>
        <begin position="589"/>
        <end position="621"/>
    </location>
</feature>
<dbReference type="EMBL" id="JPKZ01000533">
    <property type="protein sequence ID" value="KHN86653.1"/>
    <property type="molecule type" value="Genomic_DNA"/>
</dbReference>
<feature type="repeat" description="ANK" evidence="3">
    <location>
        <begin position="179"/>
        <end position="211"/>
    </location>
</feature>
<keyword evidence="5" id="KW-1185">Reference proteome</keyword>
<dbReference type="GO" id="GO:0003723">
    <property type="term" value="F:RNA binding"/>
    <property type="evidence" value="ECO:0007669"/>
    <property type="project" value="TreeGrafter"/>
</dbReference>
<keyword evidence="1" id="KW-0677">Repeat</keyword>
<reference evidence="4 5" key="1">
    <citation type="submission" date="2014-11" db="EMBL/GenBank/DDBJ databases">
        <title>Genetic blueprint of the zoonotic pathogen Toxocara canis.</title>
        <authorList>
            <person name="Zhu X.-Q."/>
            <person name="Korhonen P.K."/>
            <person name="Cai H."/>
            <person name="Young N.D."/>
            <person name="Nejsum P."/>
            <person name="von Samson-Himmelstjerna G."/>
            <person name="Boag P.R."/>
            <person name="Tan P."/>
            <person name="Li Q."/>
            <person name="Min J."/>
            <person name="Yang Y."/>
            <person name="Wang X."/>
            <person name="Fang X."/>
            <person name="Hall R.S."/>
            <person name="Hofmann A."/>
            <person name="Sternberg P.W."/>
            <person name="Jex A.R."/>
            <person name="Gasser R.B."/>
        </authorList>
    </citation>
    <scope>NUCLEOTIDE SEQUENCE [LARGE SCALE GENOMIC DNA]</scope>
    <source>
        <strain evidence="4">PN_DK_2014</strain>
    </source>
</reference>
<dbReference type="Gene3D" id="1.25.40.20">
    <property type="entry name" value="Ankyrin repeat-containing domain"/>
    <property type="match status" value="3"/>
</dbReference>
<feature type="repeat" description="ANK" evidence="3">
    <location>
        <begin position="692"/>
        <end position="724"/>
    </location>
</feature>
<dbReference type="OrthoDB" id="5823001at2759"/>
<feature type="repeat" description="ANK" evidence="3">
    <location>
        <begin position="488"/>
        <end position="520"/>
    </location>
</feature>
<protein>
    <submittedName>
        <fullName evidence="4">Ankyrin-1</fullName>
    </submittedName>
</protein>
<organism evidence="4 5">
    <name type="scientific">Toxocara canis</name>
    <name type="common">Canine roundworm</name>
    <dbReference type="NCBI Taxonomy" id="6265"/>
    <lineage>
        <taxon>Eukaryota</taxon>
        <taxon>Metazoa</taxon>
        <taxon>Ecdysozoa</taxon>
        <taxon>Nematoda</taxon>
        <taxon>Chromadorea</taxon>
        <taxon>Rhabditida</taxon>
        <taxon>Spirurina</taxon>
        <taxon>Ascaridomorpha</taxon>
        <taxon>Ascaridoidea</taxon>
        <taxon>Toxocaridae</taxon>
        <taxon>Toxocara</taxon>
    </lineage>
</organism>
<feature type="repeat" description="ANK" evidence="3">
    <location>
        <begin position="455"/>
        <end position="487"/>
    </location>
</feature>
<dbReference type="InterPro" id="IPR036770">
    <property type="entry name" value="Ankyrin_rpt-contain_sf"/>
</dbReference>
<evidence type="ECO:0000313" key="4">
    <source>
        <dbReference type="EMBL" id="KHN86653.1"/>
    </source>
</evidence>
<evidence type="ECO:0000256" key="1">
    <source>
        <dbReference type="ARBA" id="ARBA00022737"/>
    </source>
</evidence>
<dbReference type="GO" id="GO:0006396">
    <property type="term" value="P:RNA processing"/>
    <property type="evidence" value="ECO:0007669"/>
    <property type="project" value="TreeGrafter"/>
</dbReference>
<dbReference type="PROSITE" id="PS50088">
    <property type="entry name" value="ANK_REPEAT"/>
    <property type="match status" value="6"/>
</dbReference>
<dbReference type="SUPFAM" id="SSF48403">
    <property type="entry name" value="Ankyrin repeat"/>
    <property type="match status" value="2"/>
</dbReference>
<dbReference type="SMART" id="SM00248">
    <property type="entry name" value="ANK"/>
    <property type="match status" value="12"/>
</dbReference>
<dbReference type="PANTHER" id="PTHR24141:SF1">
    <property type="entry name" value="2-5A-DEPENDENT RIBONUCLEASE"/>
    <property type="match status" value="1"/>
</dbReference>
<accession>A0A0B2VYA9</accession>
<proteinExistence type="predicted"/>
<evidence type="ECO:0000256" key="2">
    <source>
        <dbReference type="ARBA" id="ARBA00023043"/>
    </source>
</evidence>
<dbReference type="Pfam" id="PF00023">
    <property type="entry name" value="Ank"/>
    <property type="match status" value="1"/>
</dbReference>
<sequence length="868" mass="96343">MVLGGLGNFMRIGHRVAGSFDVTFTRSANSSAYGEKLRRQCNLYDDYPVECASACVRLTAVRKLSIHHRRAPENSCIKRSFVTRKQQNADEHCSLGVGKDVRDDLHSKLPLSERCFNEHDNETVPEISPNESPFEDSIGDHYNVEHLKKAFQAASSGDVITISACIYKLGVPVDLETLKGVSMLQLAITGDHIRAVKLLVDLGANINKATARGRTPLLTAARYGAIHSLKFLLQLLCQEERNRLKKLNVKSQSDKDAYSFLLILDENNDSALHLACRAMNHKCVKALLRVLIDMLGWQVAEKLLNQTNERGYAPIHVACMWRNAAAARLLLTNDCNKAIAKVCPIGRTRRIANSLRKASIDALNYNLQTGSILHEMACSKACNRCACEADIQTPIEGESPLNSIQGLPVGLVANYEEDDMDLPDRKCVDCEKRAKEVVKLVAKCSPQLLNTRSEFGLTPLMSAVARDALGIVEALLQLKVDLEAVDEQGRTAMHHAASRGVSRQVAILLSWGASPCRPDFECNRPMHYASVKGHTASLRFLYNANKHIDVASLSGHTAFMWAALWGCDASLRTMLNANPLLSRHDRDNEGNTALHLAAKRDFPNTVKLLVSAGWDIEFKNDRGESAFLLAAAHGSSNAMRALLTYGANVFAVDKDGNTALHASSRSDSCRDALRELLAWFTEPRFVNCRNNEGKTPLHIAAENCAVKCVRELLKNGADIRKRDSRGWDCLMIATKANNPRSWPILTLMIKHSPNINGYSPMDNVSTLSLAQDSHNELFVAYLKVHGAMLPFEIVDRAARRIQRWYRKKLFLRRLLRQPKCKGRRVRQACASLGADMVEAGAHIPLSSSYFTRKYNAVLTRSDPSQAFD</sequence>
<dbReference type="STRING" id="6265.A0A0B2VYA9"/>
<dbReference type="InterPro" id="IPR002110">
    <property type="entry name" value="Ankyrin_rpt"/>
</dbReference>
<comment type="caution">
    <text evidence="4">The sequence shown here is derived from an EMBL/GenBank/DDBJ whole genome shotgun (WGS) entry which is preliminary data.</text>
</comment>
<evidence type="ECO:0000313" key="5">
    <source>
        <dbReference type="Proteomes" id="UP000031036"/>
    </source>
</evidence>
<dbReference type="Pfam" id="PF12796">
    <property type="entry name" value="Ank_2"/>
    <property type="match status" value="4"/>
</dbReference>
<dbReference type="Proteomes" id="UP000031036">
    <property type="component" value="Unassembled WGS sequence"/>
</dbReference>
<keyword evidence="2 3" id="KW-0040">ANK repeat</keyword>
<dbReference type="OMA" id="FHTALHH"/>
<evidence type="ECO:0000256" key="3">
    <source>
        <dbReference type="PROSITE-ProRule" id="PRU00023"/>
    </source>
</evidence>
<dbReference type="GO" id="GO:0004540">
    <property type="term" value="F:RNA nuclease activity"/>
    <property type="evidence" value="ECO:0007669"/>
    <property type="project" value="TreeGrafter"/>
</dbReference>
<feature type="repeat" description="ANK" evidence="3">
    <location>
        <begin position="622"/>
        <end position="654"/>
    </location>
</feature>
<gene>
    <name evidence="4" type="primary">ANK1</name>
    <name evidence="4" type="ORF">Tcan_18304</name>
</gene>
<name>A0A0B2VYA9_TOXCA</name>